<dbReference type="InterPro" id="IPR029069">
    <property type="entry name" value="HotDog_dom_sf"/>
</dbReference>
<dbReference type="AlphaFoldDB" id="A0A1G2L826"/>
<dbReference type="InterPro" id="IPR002539">
    <property type="entry name" value="MaoC-like_dom"/>
</dbReference>
<evidence type="ECO:0000313" key="3">
    <source>
        <dbReference type="Proteomes" id="UP000177982"/>
    </source>
</evidence>
<accession>A0A1G2L826</accession>
<protein>
    <recommendedName>
        <fullName evidence="1">MaoC-like domain-containing protein</fullName>
    </recommendedName>
</protein>
<dbReference type="Pfam" id="PF01575">
    <property type="entry name" value="MaoC_dehydratas"/>
    <property type="match status" value="1"/>
</dbReference>
<gene>
    <name evidence="2" type="ORF">A2934_02830</name>
</gene>
<evidence type="ECO:0000313" key="2">
    <source>
        <dbReference type="EMBL" id="OHA07785.1"/>
    </source>
</evidence>
<organism evidence="2 3">
    <name type="scientific">Candidatus Sungbacteria bacterium RIFCSPLOWO2_01_FULL_47_10</name>
    <dbReference type="NCBI Taxonomy" id="1802276"/>
    <lineage>
        <taxon>Bacteria</taxon>
        <taxon>Candidatus Sungiibacteriota</taxon>
    </lineage>
</organism>
<evidence type="ECO:0000259" key="1">
    <source>
        <dbReference type="Pfam" id="PF01575"/>
    </source>
</evidence>
<reference evidence="2 3" key="1">
    <citation type="journal article" date="2016" name="Nat. Commun.">
        <title>Thousands of microbial genomes shed light on interconnected biogeochemical processes in an aquifer system.</title>
        <authorList>
            <person name="Anantharaman K."/>
            <person name="Brown C.T."/>
            <person name="Hug L.A."/>
            <person name="Sharon I."/>
            <person name="Castelle C.J."/>
            <person name="Probst A.J."/>
            <person name="Thomas B.C."/>
            <person name="Singh A."/>
            <person name="Wilkins M.J."/>
            <person name="Karaoz U."/>
            <person name="Brodie E.L."/>
            <person name="Williams K.H."/>
            <person name="Hubbard S.S."/>
            <person name="Banfield J.F."/>
        </authorList>
    </citation>
    <scope>NUCLEOTIDE SEQUENCE [LARGE SCALE GENOMIC DNA]</scope>
</reference>
<name>A0A1G2L826_9BACT</name>
<dbReference type="EMBL" id="MHQO01000003">
    <property type="protein sequence ID" value="OHA07785.1"/>
    <property type="molecule type" value="Genomic_DNA"/>
</dbReference>
<feature type="domain" description="MaoC-like" evidence="1">
    <location>
        <begin position="23"/>
        <end position="121"/>
    </location>
</feature>
<dbReference type="SUPFAM" id="SSF54637">
    <property type="entry name" value="Thioesterase/thiol ester dehydrase-isomerase"/>
    <property type="match status" value="1"/>
</dbReference>
<dbReference type="Gene3D" id="3.10.129.10">
    <property type="entry name" value="Hotdog Thioesterase"/>
    <property type="match status" value="1"/>
</dbReference>
<dbReference type="Proteomes" id="UP000177982">
    <property type="component" value="Unassembled WGS sequence"/>
</dbReference>
<proteinExistence type="predicted"/>
<comment type="caution">
    <text evidence="2">The sequence shown here is derived from an EMBL/GenBank/DDBJ whole genome shotgun (WGS) entry which is preliminary data.</text>
</comment>
<sequence>MKRKTIDDFKRPLFFEDFAELKPFHTKWVTVSPETVMQFAFLTGDENKLHVSDEFAKTTILGKRVAHGRLVVDLLFGILHEMRFWNGSLEALLGVRERFFAPVCLGGMIRYWISIKAIRVSAKYSHAGVVTFRYFVEKNNEGTVSNTNVSSGEFEVLVRRRQCSAEEPRQS</sequence>
<dbReference type="InterPro" id="IPR052342">
    <property type="entry name" value="MCH/BMMD"/>
</dbReference>
<dbReference type="PANTHER" id="PTHR43664:SF1">
    <property type="entry name" value="BETA-METHYLMALYL-COA DEHYDRATASE"/>
    <property type="match status" value="1"/>
</dbReference>
<dbReference type="PANTHER" id="PTHR43664">
    <property type="entry name" value="MONOAMINE OXIDASE-RELATED"/>
    <property type="match status" value="1"/>
</dbReference>